<dbReference type="EMBL" id="CDMY01000198">
    <property type="protein sequence ID" value="CEL93900.1"/>
    <property type="molecule type" value="Genomic_DNA"/>
</dbReference>
<dbReference type="InParanoid" id="A0A0G4ED28"/>
<accession>A0A0G4ED28</accession>
<keyword evidence="2" id="KW-1185">Reference proteome</keyword>
<evidence type="ECO:0000313" key="2">
    <source>
        <dbReference type="Proteomes" id="UP000041254"/>
    </source>
</evidence>
<protein>
    <submittedName>
        <fullName evidence="1">Uncharacterized protein</fullName>
    </submittedName>
</protein>
<dbReference type="AlphaFoldDB" id="A0A0G4ED28"/>
<sequence>MGVDADKAADIVANYDTETGLRAALSRELPEPPSRDLVSLLVAIFEGASAEEALKLPWLAPSAPFLAAPAAAAGMHAPHPTAAGAHFVLPPPPHRPLMPPPLLPPAPLMVPRMLPVMLQPPPPYHPPPILAR</sequence>
<name>A0A0G4ED28_VITBC</name>
<dbReference type="VEuPathDB" id="CryptoDB:Vbra_11436"/>
<proteinExistence type="predicted"/>
<dbReference type="Proteomes" id="UP000041254">
    <property type="component" value="Unassembled WGS sequence"/>
</dbReference>
<reference evidence="1 2" key="1">
    <citation type="submission" date="2014-11" db="EMBL/GenBank/DDBJ databases">
        <authorList>
            <person name="Zhu J."/>
            <person name="Qi W."/>
            <person name="Song R."/>
        </authorList>
    </citation>
    <scope>NUCLEOTIDE SEQUENCE [LARGE SCALE GENOMIC DNA]</scope>
</reference>
<evidence type="ECO:0000313" key="1">
    <source>
        <dbReference type="EMBL" id="CEL93900.1"/>
    </source>
</evidence>
<gene>
    <name evidence="1" type="ORF">Vbra_11436</name>
</gene>
<organism evidence="1 2">
    <name type="scientific">Vitrella brassicaformis (strain CCMP3155)</name>
    <dbReference type="NCBI Taxonomy" id="1169540"/>
    <lineage>
        <taxon>Eukaryota</taxon>
        <taxon>Sar</taxon>
        <taxon>Alveolata</taxon>
        <taxon>Colpodellida</taxon>
        <taxon>Vitrellaceae</taxon>
        <taxon>Vitrella</taxon>
    </lineage>
</organism>